<dbReference type="CDD" id="cd02440">
    <property type="entry name" value="AdoMet_MTases"/>
    <property type="match status" value="1"/>
</dbReference>
<dbReference type="InterPro" id="IPR029063">
    <property type="entry name" value="SAM-dependent_MTases_sf"/>
</dbReference>
<dbReference type="STRING" id="525897.Dbac_2436"/>
<sequence>MNSRIYVGTLSHARTHEAEHGFDYDLHLYALDVDELDRLDAATRWFGHNRLRPLALHDRDYLYRGRAGLREKVLRALHENGVDLAPSRIVLITALRQFHYIFNPASFFYCYDSSGRLACVLVQVNNTFGETHLYVLAPEDEHGRFAAQKAFHVSPFFPRRGRYEFLFSEPGEELAISITYFLDDQQALKASFIGTARPMISRNLALMVLGHPLRAALTFPRIVVQAARLYFRKKLAVHPKPEPLSSMTIRQAPPTVLEAFGKWALKRFFRKLDHGQLILALPDGGEENFGPPGSKPRACLLVHRSRFFSRVMLSGDIGFGEAYVDGDWSSPELVRLLCLLAQREDVLNDRRFWPALAGRALNFMSHLRRPNTVAGSRRNIGEHYDLGNDFYRLFLDSTMSYSGGIFQNEQDSLEDSQFAKMQAIIDMAGIGADDHVLEIGCGWGGFALEAVRRTGCRVTGITISKKQFEWATRRVLEEGMEDRISILLTDYRHVQGSFSAIVSIEMLEAVGHRNLPLYFQTLERLLATDGRAVLQVITMPDQKYRAYRLGSDWIRKHIFPGGHLPSIGAMAQAMGARSRLGITRMEDIGLHYARTLELWRLALMARGDEVTRLGFDQNFLRKWEYYFSYCEAGFRSRTVRNYQLLLSRMGESSGACRA</sequence>
<gene>
    <name evidence="1" type="ordered locus">Dbac_2436</name>
</gene>
<accession>C7LRK7</accession>
<dbReference type="PANTHER" id="PTHR43667:SF2">
    <property type="entry name" value="FATTY ACID C-METHYL TRANSFERASE"/>
    <property type="match status" value="1"/>
</dbReference>
<dbReference type="EC" id="2.1.1.79" evidence="1"/>
<name>C7LRK7_DESBD</name>
<keyword evidence="2" id="KW-1185">Reference proteome</keyword>
<dbReference type="eggNOG" id="COG3496">
    <property type="taxonomic scope" value="Bacteria"/>
</dbReference>
<dbReference type="OrthoDB" id="9782855at2"/>
<evidence type="ECO:0000313" key="2">
    <source>
        <dbReference type="Proteomes" id="UP000002216"/>
    </source>
</evidence>
<dbReference type="eggNOG" id="COG2230">
    <property type="taxonomic scope" value="Bacteria"/>
</dbReference>
<protein>
    <submittedName>
        <fullName evidence="1">Cyclopropane-fatty-acyl-phospholipid synthase</fullName>
        <ecNumber evidence="1">2.1.1.79</ecNumber>
    </submittedName>
</protein>
<dbReference type="InterPro" id="IPR010775">
    <property type="entry name" value="DUF1365"/>
</dbReference>
<reference evidence="1 2" key="1">
    <citation type="journal article" date="2009" name="Stand. Genomic Sci.">
        <title>Complete genome sequence of Desulfomicrobium baculatum type strain (X).</title>
        <authorList>
            <person name="Copeland A."/>
            <person name="Spring S."/>
            <person name="Goker M."/>
            <person name="Schneider S."/>
            <person name="Lapidus A."/>
            <person name="Del Rio T.G."/>
            <person name="Tice H."/>
            <person name="Cheng J.F."/>
            <person name="Chen F."/>
            <person name="Nolan M."/>
            <person name="Bruce D."/>
            <person name="Goodwin L."/>
            <person name="Pitluck S."/>
            <person name="Ivanova N."/>
            <person name="Mavrommatis K."/>
            <person name="Ovchinnikova G."/>
            <person name="Pati A."/>
            <person name="Chen A."/>
            <person name="Palaniappan K."/>
            <person name="Land M."/>
            <person name="Hauser L."/>
            <person name="Chang Y.J."/>
            <person name="Jeffries C.C."/>
            <person name="Meincke L."/>
            <person name="Sims D."/>
            <person name="Brettin T."/>
            <person name="Detter J.C."/>
            <person name="Han C."/>
            <person name="Chain P."/>
            <person name="Bristow J."/>
            <person name="Eisen J.A."/>
            <person name="Markowitz V."/>
            <person name="Hugenholtz P."/>
            <person name="Kyrpides N.C."/>
            <person name="Klenk H.P."/>
            <person name="Lucas S."/>
        </authorList>
    </citation>
    <scope>NUCLEOTIDE SEQUENCE [LARGE SCALE GENOMIC DNA]</scope>
    <source>
        <strain evidence="2">DSM 4028 / VKM B-1378 / X</strain>
    </source>
</reference>
<dbReference type="Pfam" id="PF02353">
    <property type="entry name" value="CMAS"/>
    <property type="match status" value="1"/>
</dbReference>
<dbReference type="AlphaFoldDB" id="C7LRK7"/>
<dbReference type="PANTHER" id="PTHR43667">
    <property type="entry name" value="CYCLOPROPANE-FATTY-ACYL-PHOSPHOLIPID SYNTHASE"/>
    <property type="match status" value="1"/>
</dbReference>
<dbReference type="SUPFAM" id="SSF53335">
    <property type="entry name" value="S-adenosyl-L-methionine-dependent methyltransferases"/>
    <property type="match status" value="1"/>
</dbReference>
<dbReference type="EMBL" id="CP001629">
    <property type="protein sequence ID" value="ACU90515.1"/>
    <property type="molecule type" value="Genomic_DNA"/>
</dbReference>
<dbReference type="RefSeq" id="WP_015774604.1">
    <property type="nucleotide sequence ID" value="NC_013173.1"/>
</dbReference>
<keyword evidence="1" id="KW-0808">Transferase</keyword>
<dbReference type="KEGG" id="dba:Dbac_2436"/>
<keyword evidence="1" id="KW-0489">Methyltransferase</keyword>
<dbReference type="Gene3D" id="3.40.50.150">
    <property type="entry name" value="Vaccinia Virus protein VP39"/>
    <property type="match status" value="1"/>
</dbReference>
<dbReference type="Proteomes" id="UP000002216">
    <property type="component" value="Chromosome"/>
</dbReference>
<proteinExistence type="predicted"/>
<dbReference type="GO" id="GO:0032259">
    <property type="term" value="P:methylation"/>
    <property type="evidence" value="ECO:0007669"/>
    <property type="project" value="UniProtKB-KW"/>
</dbReference>
<dbReference type="HOGENOM" id="CLU_406390_0_0_7"/>
<evidence type="ECO:0000313" key="1">
    <source>
        <dbReference type="EMBL" id="ACU90515.1"/>
    </source>
</evidence>
<dbReference type="InterPro" id="IPR050723">
    <property type="entry name" value="CFA/CMAS"/>
</dbReference>
<organism evidence="1 2">
    <name type="scientific">Desulfomicrobium baculatum (strain DSM 4028 / VKM B-1378 / X)</name>
    <name type="common">Desulfovibrio baculatus</name>
    <dbReference type="NCBI Taxonomy" id="525897"/>
    <lineage>
        <taxon>Bacteria</taxon>
        <taxon>Pseudomonadati</taxon>
        <taxon>Thermodesulfobacteriota</taxon>
        <taxon>Desulfovibrionia</taxon>
        <taxon>Desulfovibrionales</taxon>
        <taxon>Desulfomicrobiaceae</taxon>
        <taxon>Desulfomicrobium</taxon>
    </lineage>
</organism>
<dbReference type="Pfam" id="PF07103">
    <property type="entry name" value="DUF1365"/>
    <property type="match status" value="1"/>
</dbReference>
<dbReference type="GO" id="GO:0008825">
    <property type="term" value="F:cyclopropane-fatty-acyl-phospholipid synthase activity"/>
    <property type="evidence" value="ECO:0007669"/>
    <property type="project" value="UniProtKB-EC"/>
</dbReference>